<gene>
    <name evidence="1" type="ORF">C7447_104123</name>
</gene>
<proteinExistence type="predicted"/>
<evidence type="ECO:0000313" key="1">
    <source>
        <dbReference type="EMBL" id="TYP97437.1"/>
    </source>
</evidence>
<dbReference type="SUPFAM" id="SSF55469">
    <property type="entry name" value="FMN-dependent nitroreductase-like"/>
    <property type="match status" value="1"/>
</dbReference>
<sequence length="53" mass="6076">METTEAMKWHYTAKRMSSRTIPDRTIPEHKINKVIETMHLSPSGIGLPPALWS</sequence>
<accession>A0A5S5DNE7</accession>
<dbReference type="RefSeq" id="WP_170246024.1">
    <property type="nucleotide sequence ID" value="NZ_VNIA01000004.1"/>
</dbReference>
<dbReference type="InterPro" id="IPR000415">
    <property type="entry name" value="Nitroreductase-like"/>
</dbReference>
<dbReference type="GO" id="GO:0016491">
    <property type="term" value="F:oxidoreductase activity"/>
    <property type="evidence" value="ECO:0007669"/>
    <property type="project" value="InterPro"/>
</dbReference>
<dbReference type="EMBL" id="VNIA01000004">
    <property type="protein sequence ID" value="TYP97437.1"/>
    <property type="molecule type" value="Genomic_DNA"/>
</dbReference>
<dbReference type="Proteomes" id="UP000323136">
    <property type="component" value="Unassembled WGS sequence"/>
</dbReference>
<dbReference type="AlphaFoldDB" id="A0A5S5DNE7"/>
<keyword evidence="2" id="KW-1185">Reference proteome</keyword>
<reference evidence="1 2" key="1">
    <citation type="submission" date="2019-07" db="EMBL/GenBank/DDBJ databases">
        <title>Genomic Encyclopedia of Type Strains, Phase IV (KMG-IV): sequencing the most valuable type-strain genomes for metagenomic binning, comparative biology and taxonomic classification.</title>
        <authorList>
            <person name="Goeker M."/>
        </authorList>
    </citation>
    <scope>NUCLEOTIDE SEQUENCE [LARGE SCALE GENOMIC DNA]</scope>
    <source>
        <strain evidence="1 2">DSM 18961</strain>
    </source>
</reference>
<evidence type="ECO:0000313" key="2">
    <source>
        <dbReference type="Proteomes" id="UP000323136"/>
    </source>
</evidence>
<organism evidence="1 2">
    <name type="scientific">Tenacibaculum adriaticum</name>
    <dbReference type="NCBI Taxonomy" id="413713"/>
    <lineage>
        <taxon>Bacteria</taxon>
        <taxon>Pseudomonadati</taxon>
        <taxon>Bacteroidota</taxon>
        <taxon>Flavobacteriia</taxon>
        <taxon>Flavobacteriales</taxon>
        <taxon>Flavobacteriaceae</taxon>
        <taxon>Tenacibaculum</taxon>
    </lineage>
</organism>
<protein>
    <submittedName>
        <fullName evidence="1">Uncharacterized protein</fullName>
    </submittedName>
</protein>
<comment type="caution">
    <text evidence="1">The sequence shown here is derived from an EMBL/GenBank/DDBJ whole genome shotgun (WGS) entry which is preliminary data.</text>
</comment>
<name>A0A5S5DNE7_9FLAO</name>